<organism evidence="2 3">
    <name type="scientific">Bacillus arachidis</name>
    <dbReference type="NCBI Taxonomy" id="2819290"/>
    <lineage>
        <taxon>Bacteria</taxon>
        <taxon>Bacillati</taxon>
        <taxon>Bacillota</taxon>
        <taxon>Bacilli</taxon>
        <taxon>Bacillales</taxon>
        <taxon>Bacillaceae</taxon>
        <taxon>Bacillus</taxon>
    </lineage>
</organism>
<dbReference type="Pfam" id="PF07463">
    <property type="entry name" value="NUMOD4"/>
    <property type="match status" value="1"/>
</dbReference>
<protein>
    <recommendedName>
        <fullName evidence="1">NUMOD4 domain-containing protein</fullName>
    </recommendedName>
</protein>
<feature type="domain" description="NUMOD4" evidence="1">
    <location>
        <begin position="3"/>
        <end position="55"/>
    </location>
</feature>
<comment type="caution">
    <text evidence="2">The sequence shown here is derived from an EMBL/GenBank/DDBJ whole genome shotgun (WGS) entry which is preliminary data.</text>
</comment>
<dbReference type="Proteomes" id="UP000677611">
    <property type="component" value="Unassembled WGS sequence"/>
</dbReference>
<dbReference type="InterPro" id="IPR044925">
    <property type="entry name" value="His-Me_finger_sf"/>
</dbReference>
<dbReference type="InterPro" id="IPR010902">
    <property type="entry name" value="NUMOD4"/>
</dbReference>
<dbReference type="Gene3D" id="3.90.75.20">
    <property type="match status" value="1"/>
</dbReference>
<name>A0ABS3P6T3_9BACI</name>
<keyword evidence="3" id="KW-1185">Reference proteome</keyword>
<gene>
    <name evidence="2" type="ORF">J4P90_25780</name>
</gene>
<dbReference type="SUPFAM" id="SSF54060">
    <property type="entry name" value="His-Me finger endonucleases"/>
    <property type="match status" value="1"/>
</dbReference>
<evidence type="ECO:0000313" key="2">
    <source>
        <dbReference type="EMBL" id="MBO1628530.1"/>
    </source>
</evidence>
<proteinExistence type="predicted"/>
<evidence type="ECO:0000313" key="3">
    <source>
        <dbReference type="Proteomes" id="UP000677611"/>
    </source>
</evidence>
<accession>A0ABS3P6T3</accession>
<reference evidence="2 3" key="1">
    <citation type="submission" date="2021-03" db="EMBL/GenBank/DDBJ databases">
        <title>Identification of novel Bacillus strains.</title>
        <authorList>
            <person name="Xiao Z."/>
            <person name="Li Y."/>
            <person name="Shen J."/>
        </authorList>
    </citation>
    <scope>NUCLEOTIDE SEQUENCE [LARGE SCALE GENOMIC DNA]</scope>
    <source>
        <strain evidence="2 3">SY8</strain>
    </source>
</reference>
<sequence>MEERWVDIKGYEGIYQVSSAGRFRSLDRIGKDGRILKGKIKVRNEDPYGFTSIKLYKNGVPKNYRVADIINSTFPQGIEKFNY</sequence>
<dbReference type="EMBL" id="JAGDQJ010000056">
    <property type="protein sequence ID" value="MBO1628530.1"/>
    <property type="molecule type" value="Genomic_DNA"/>
</dbReference>
<dbReference type="RefSeq" id="WP_208019535.1">
    <property type="nucleotide sequence ID" value="NZ_JAGDQJ010000056.1"/>
</dbReference>
<evidence type="ECO:0000259" key="1">
    <source>
        <dbReference type="Pfam" id="PF07463"/>
    </source>
</evidence>